<comment type="caution">
    <text evidence="2">The sequence shown here is derived from an EMBL/GenBank/DDBJ whole genome shotgun (WGS) entry which is preliminary data.</text>
</comment>
<dbReference type="OrthoDB" id="2555434at2759"/>
<sequence>MSSSLAQLKYLKKNFPVANTKTSQPHPEEFPHIRRHRVSSLTPTPAELVDIRAAQRTFEGAYIRTALGQFTFALMVLKIFTLEFYGFGVIFAVYGMGIFLVSLYRRHESNRQFFNKEGNVSGGDQEMKTFRTSGNVVILLTGVSVITYGGLLILTARLSN</sequence>
<evidence type="ECO:0008006" key="4">
    <source>
        <dbReference type="Google" id="ProtNLM"/>
    </source>
</evidence>
<keyword evidence="1" id="KW-0472">Membrane</keyword>
<accession>A0A420IFS6</accession>
<keyword evidence="1" id="KW-1133">Transmembrane helix</keyword>
<name>A0A420IFS6_9PEZI</name>
<keyword evidence="1" id="KW-0812">Transmembrane</keyword>
<dbReference type="PANTHER" id="PTHR38646:SF1">
    <property type="entry name" value="DUF202 DOMAIN-CONTAINING PROTEIN"/>
    <property type="match status" value="1"/>
</dbReference>
<organism evidence="2 3">
    <name type="scientific">Golovinomyces cichoracearum</name>
    <dbReference type="NCBI Taxonomy" id="62708"/>
    <lineage>
        <taxon>Eukaryota</taxon>
        <taxon>Fungi</taxon>
        <taxon>Dikarya</taxon>
        <taxon>Ascomycota</taxon>
        <taxon>Pezizomycotina</taxon>
        <taxon>Leotiomycetes</taxon>
        <taxon>Erysiphales</taxon>
        <taxon>Erysiphaceae</taxon>
        <taxon>Golovinomyces</taxon>
    </lineage>
</organism>
<evidence type="ECO:0000313" key="2">
    <source>
        <dbReference type="EMBL" id="RKF73418.1"/>
    </source>
</evidence>
<protein>
    <recommendedName>
        <fullName evidence="4">DUF202 domain-containing protein</fullName>
    </recommendedName>
</protein>
<gene>
    <name evidence="2" type="ORF">GcC1_090003</name>
</gene>
<evidence type="ECO:0000256" key="1">
    <source>
        <dbReference type="SAM" id="Phobius"/>
    </source>
</evidence>
<dbReference type="Proteomes" id="UP000285405">
    <property type="component" value="Unassembled WGS sequence"/>
</dbReference>
<reference evidence="2 3" key="1">
    <citation type="journal article" date="2018" name="BMC Genomics">
        <title>Comparative genome analyses reveal sequence features reflecting distinct modes of host-adaptation between dicot and monocot powdery mildew.</title>
        <authorList>
            <person name="Wu Y."/>
            <person name="Ma X."/>
            <person name="Pan Z."/>
            <person name="Kale S.D."/>
            <person name="Song Y."/>
            <person name="King H."/>
            <person name="Zhang Q."/>
            <person name="Presley C."/>
            <person name="Deng X."/>
            <person name="Wei C.I."/>
            <person name="Xiao S."/>
        </authorList>
    </citation>
    <scope>NUCLEOTIDE SEQUENCE [LARGE SCALE GENOMIC DNA]</scope>
    <source>
        <strain evidence="2">UCSC1</strain>
    </source>
</reference>
<evidence type="ECO:0000313" key="3">
    <source>
        <dbReference type="Proteomes" id="UP000285405"/>
    </source>
</evidence>
<dbReference type="EMBL" id="MCBR01009007">
    <property type="protein sequence ID" value="RKF73418.1"/>
    <property type="molecule type" value="Genomic_DNA"/>
</dbReference>
<feature type="transmembrane region" description="Helical" evidence="1">
    <location>
        <begin position="86"/>
        <end position="104"/>
    </location>
</feature>
<dbReference type="PANTHER" id="PTHR38646">
    <property type="entry name" value="YALI0F00814P"/>
    <property type="match status" value="1"/>
</dbReference>
<proteinExistence type="predicted"/>
<feature type="transmembrane region" description="Helical" evidence="1">
    <location>
        <begin position="136"/>
        <end position="156"/>
    </location>
</feature>
<dbReference type="AlphaFoldDB" id="A0A420IFS6"/>